<dbReference type="NCBIfam" id="TIGR02773">
    <property type="entry name" value="addB_Gpos"/>
    <property type="match status" value="1"/>
</dbReference>
<protein>
    <recommendedName>
        <fullName evidence="14">ATP-dependent helicase/deoxyribonuclease subunit B</fullName>
        <ecNumber evidence="14">3.1.-.-</ecNumber>
    </recommendedName>
    <alternativeName>
        <fullName evidence="14">ATP-dependent helicase/nuclease subunit AddB</fullName>
    </alternativeName>
</protein>
<dbReference type="PANTHER" id="PTHR30591">
    <property type="entry name" value="RECBCD ENZYME SUBUNIT RECC"/>
    <property type="match status" value="1"/>
</dbReference>
<dbReference type="GO" id="GO:0003678">
    <property type="term" value="F:DNA helicase activity"/>
    <property type="evidence" value="ECO:0007669"/>
    <property type="project" value="UniProtKB-EC"/>
</dbReference>
<comment type="cofactor">
    <cofactor evidence="14">
        <name>Mg(2+)</name>
        <dbReference type="ChEBI" id="CHEBI:18420"/>
    </cofactor>
</comment>
<keyword evidence="10 14" id="KW-0408">Iron</keyword>
<evidence type="ECO:0000313" key="16">
    <source>
        <dbReference type="EMBL" id="MFD2672414.1"/>
    </source>
</evidence>
<dbReference type="SUPFAM" id="SSF52540">
    <property type="entry name" value="P-loop containing nucleoside triphosphate hydrolases"/>
    <property type="match status" value="2"/>
</dbReference>
<keyword evidence="9 14" id="KW-0067">ATP-binding</keyword>
<dbReference type="PANTHER" id="PTHR30591:SF1">
    <property type="entry name" value="RECBCD ENZYME SUBUNIT RECC"/>
    <property type="match status" value="1"/>
</dbReference>
<comment type="subunit">
    <text evidence="14">Heterodimer of AddA and AddB.</text>
</comment>
<comment type="function">
    <text evidence="14">The heterodimer acts as both an ATP-dependent DNA helicase and an ATP-dependent, dual-direction single-stranded exonuclease. Recognizes the chi site generating a DNA molecule suitable for the initiation of homologous recombination. The AddB subunit has 5' -&gt; 3' nuclease activity but not helicase activity.</text>
</comment>
<dbReference type="InterPro" id="IPR011604">
    <property type="entry name" value="PDDEXK-like_dom_sf"/>
</dbReference>
<dbReference type="Pfam" id="PF12705">
    <property type="entry name" value="PDDEXK_1"/>
    <property type="match status" value="1"/>
</dbReference>
<keyword evidence="4 14" id="KW-0547">Nucleotide-binding</keyword>
<reference evidence="17" key="1">
    <citation type="journal article" date="2019" name="Int. J. Syst. Evol. Microbiol.">
        <title>The Global Catalogue of Microorganisms (GCM) 10K type strain sequencing project: providing services to taxonomists for standard genome sequencing and annotation.</title>
        <authorList>
            <consortium name="The Broad Institute Genomics Platform"/>
            <consortium name="The Broad Institute Genome Sequencing Center for Infectious Disease"/>
            <person name="Wu L."/>
            <person name="Ma J."/>
        </authorList>
    </citation>
    <scope>NUCLEOTIDE SEQUENCE [LARGE SCALE GENOMIC DNA]</scope>
    <source>
        <strain evidence="17">KCTC 33676</strain>
    </source>
</reference>
<keyword evidence="1 14" id="KW-0004">4Fe-4S</keyword>
<keyword evidence="2 14" id="KW-0540">Nuclease</keyword>
<keyword evidence="7 14" id="KW-0347">Helicase</keyword>
<keyword evidence="13 14" id="KW-0234">DNA repair</keyword>
<keyword evidence="12 14" id="KW-0238">DNA-binding</keyword>
<name>A0ABW5RCS4_9BACL</name>
<evidence type="ECO:0000256" key="10">
    <source>
        <dbReference type="ARBA" id="ARBA00023004"/>
    </source>
</evidence>
<sequence>MTVQLIAGRAGSGKTYTVLTEITEKLKDKPLGSPLIYLVPEQASFQGELALTARMGLQGMARAQVLSFRRLAYRVMQETGGIAQPPIDDLGKTMLLHYVMKQHEQELVHLRTSSEQMGLLEQTLELFDECKRYAVKPDRLHALLDKLNQSSDITRRQDAGFARKLQDLALIMEKYESLLVSSYLDGDEALNRLTEQVGDSAYLQEAEIWIDGFHGFTPQEYAVLLALMQTCRCVTITLCTDKRYESEAQLHELDLFHPTAVTMLRLKQMMQEHGIAEKPIRFLSDPGTVPPRFRDEPLLAHLEAHYDARKPYQGQALLGADQIGEQKLPIQIYAAANPKAEAEAVAREMVRLAREEGMRWQDMTVLSRNLAHDEDLLTDALDKYDIPYFLDQTRSVMQHPVIELILSALEVIQRNWKYEAVFRCVKTDFLLPLNRHEYEQLAAEEPSSTGQQAWFASFEDKEAGSENLDSDSWELMARRGMDELENYVLAFGIQGSRWLDDDPWRFRYRMSAISDESDEKEQDEAERKFLSRIHRYREQVRLPLLALQKRMKRAKTAQAQVHALYVFLEEVQVQARLERWSHQAAEQGMPEKAREHLQVWNSVIDVMDQMVEVLGAEEMTLEWFSQLLTTGLESMKLALVPPALDQVTLGSFDRTRPGEVQAVFIIGANDGVLPAKLTEDGMISEQEREWLLEQGVELAPTSKRRLLDEQFLIYTALTVPSRCLYMSYPFADGEGKSLLPSEVIRRLQRMFPMVETQLKVQEPDMNETLHQLLSFLSSPDSAMSFLVVQLRRWMRGEEIHDLWWDVYNWYASDPQWQERLRQKMIGLFYANQEKPLARETSRKLYGKRLRASVSRMERFASCPFAHFASYGLKLKERKVYRLEAPDIGELFHAALTYIAVDLQKREIEWGQLTTAQCYEEAVKAVEHLSPKLQSEILLSSKRYHFISKKLKEIVGKASAVLGEQARRGSFSPVGMEIGFGPNQALPPLVFDLENGGQVELLGRIDRVDMAQGDGKLLLRVIDYKSSSRSLLLPEVYYGLSLQLLTYLDVVVTHAQQWLGQEADPAGVLYFHVHHPMLQKQNGLNADEARTEIFKRFKMKGLVLSDLEVVQKMDQQLDKGHSDMLPVAVKADGAFYKSSSVFSLDQWEQVRSYIRGQIKEMGERILDGEVGIEPIKFGKKTPCQFCPYHAVCQFDPLFEQNDYRSLYGLQREEVWAKVQLDPSEGEAGDR</sequence>
<dbReference type="PROSITE" id="PS51217">
    <property type="entry name" value="UVRD_HELICASE_CTER"/>
    <property type="match status" value="1"/>
</dbReference>
<evidence type="ECO:0000256" key="11">
    <source>
        <dbReference type="ARBA" id="ARBA00023014"/>
    </source>
</evidence>
<evidence type="ECO:0000256" key="2">
    <source>
        <dbReference type="ARBA" id="ARBA00022722"/>
    </source>
</evidence>
<keyword evidence="17" id="KW-1185">Reference proteome</keyword>
<dbReference type="InterPro" id="IPR038726">
    <property type="entry name" value="PDDEXK_AddAB-type"/>
</dbReference>
<dbReference type="Gene3D" id="3.90.320.10">
    <property type="match status" value="1"/>
</dbReference>
<dbReference type="Gene3D" id="6.10.140.1030">
    <property type="match status" value="1"/>
</dbReference>
<feature type="binding site" evidence="14">
    <location>
        <position position="1182"/>
    </location>
    <ligand>
        <name>[4Fe-4S] cluster</name>
        <dbReference type="ChEBI" id="CHEBI:49883"/>
    </ligand>
</feature>
<evidence type="ECO:0000256" key="6">
    <source>
        <dbReference type="ARBA" id="ARBA00022801"/>
    </source>
</evidence>
<comment type="cofactor">
    <cofactor evidence="14">
        <name>[4Fe-4S] cluster</name>
        <dbReference type="ChEBI" id="CHEBI:49883"/>
    </cofactor>
    <text evidence="14">Binds 1 [4Fe-4S] cluster.</text>
</comment>
<keyword evidence="3 14" id="KW-0479">Metal-binding</keyword>
<evidence type="ECO:0000256" key="14">
    <source>
        <dbReference type="HAMAP-Rule" id="MF_01452"/>
    </source>
</evidence>
<evidence type="ECO:0000259" key="15">
    <source>
        <dbReference type="PROSITE" id="PS51217"/>
    </source>
</evidence>
<evidence type="ECO:0000256" key="8">
    <source>
        <dbReference type="ARBA" id="ARBA00022839"/>
    </source>
</evidence>
<keyword evidence="8 14" id="KW-0269">Exonuclease</keyword>
<evidence type="ECO:0000313" key="17">
    <source>
        <dbReference type="Proteomes" id="UP001597497"/>
    </source>
</evidence>
<evidence type="ECO:0000256" key="13">
    <source>
        <dbReference type="ARBA" id="ARBA00023204"/>
    </source>
</evidence>
<dbReference type="Pfam" id="PF21445">
    <property type="entry name" value="ADDB_N"/>
    <property type="match status" value="1"/>
</dbReference>
<feature type="binding site" evidence="14">
    <location>
        <position position="862"/>
    </location>
    <ligand>
        <name>[4Fe-4S] cluster</name>
        <dbReference type="ChEBI" id="CHEBI:49883"/>
    </ligand>
</feature>
<dbReference type="InterPro" id="IPR049035">
    <property type="entry name" value="ADDB_N"/>
</dbReference>
<feature type="binding site" evidence="14">
    <location>
        <position position="1185"/>
    </location>
    <ligand>
        <name>[4Fe-4S] cluster</name>
        <dbReference type="ChEBI" id="CHEBI:49883"/>
    </ligand>
</feature>
<comment type="miscellaneous">
    <text evidence="14">Despite having conserved helicase domains, this subunit does not have helicase activity.</text>
</comment>
<dbReference type="InterPro" id="IPR027417">
    <property type="entry name" value="P-loop_NTPase"/>
</dbReference>
<feature type="domain" description="UvrD-like helicase C-terminal" evidence="15">
    <location>
        <begin position="296"/>
        <end position="645"/>
    </location>
</feature>
<proteinExistence type="inferred from homology"/>
<dbReference type="EMBL" id="JBHUMM010000037">
    <property type="protein sequence ID" value="MFD2672414.1"/>
    <property type="molecule type" value="Genomic_DNA"/>
</dbReference>
<dbReference type="InterPro" id="IPR014140">
    <property type="entry name" value="DNA_helicase_suAddB"/>
</dbReference>
<evidence type="ECO:0000256" key="12">
    <source>
        <dbReference type="ARBA" id="ARBA00023125"/>
    </source>
</evidence>
<dbReference type="Pfam" id="PF13361">
    <property type="entry name" value="UvrD_C"/>
    <property type="match status" value="1"/>
</dbReference>
<feature type="binding site" evidence="14">
    <location>
        <position position="1191"/>
    </location>
    <ligand>
        <name>[4Fe-4S] cluster</name>
        <dbReference type="ChEBI" id="CHEBI:49883"/>
    </ligand>
</feature>
<keyword evidence="6 14" id="KW-0378">Hydrolase</keyword>
<evidence type="ECO:0000256" key="9">
    <source>
        <dbReference type="ARBA" id="ARBA00022840"/>
    </source>
</evidence>
<dbReference type="HAMAP" id="MF_01452">
    <property type="entry name" value="AddB_type1"/>
    <property type="match status" value="1"/>
</dbReference>
<keyword evidence="5 14" id="KW-0227">DNA damage</keyword>
<evidence type="ECO:0000256" key="3">
    <source>
        <dbReference type="ARBA" id="ARBA00022723"/>
    </source>
</evidence>
<dbReference type="Proteomes" id="UP001597497">
    <property type="component" value="Unassembled WGS sequence"/>
</dbReference>
<dbReference type="InterPro" id="IPR014017">
    <property type="entry name" value="DNA_helicase_UvrD-like_C"/>
</dbReference>
<dbReference type="EC" id="3.1.-.-" evidence="14"/>
<keyword evidence="11 14" id="KW-0411">Iron-sulfur</keyword>
<dbReference type="GO" id="GO:0016787">
    <property type="term" value="F:hydrolase activity"/>
    <property type="evidence" value="ECO:0007669"/>
    <property type="project" value="UniProtKB-KW"/>
</dbReference>
<evidence type="ECO:0000256" key="4">
    <source>
        <dbReference type="ARBA" id="ARBA00022741"/>
    </source>
</evidence>
<evidence type="ECO:0000256" key="7">
    <source>
        <dbReference type="ARBA" id="ARBA00022806"/>
    </source>
</evidence>
<organism evidence="16 17">
    <name type="scientific">Marinicrinis sediminis</name>
    <dbReference type="NCBI Taxonomy" id="1652465"/>
    <lineage>
        <taxon>Bacteria</taxon>
        <taxon>Bacillati</taxon>
        <taxon>Bacillota</taxon>
        <taxon>Bacilli</taxon>
        <taxon>Bacillales</taxon>
        <taxon>Paenibacillaceae</taxon>
    </lineage>
</organism>
<comment type="similarity">
    <text evidence="14">Belongs to the helicase family. AddB/RexB type 1 subfamily.</text>
</comment>
<evidence type="ECO:0000256" key="5">
    <source>
        <dbReference type="ARBA" id="ARBA00022763"/>
    </source>
</evidence>
<accession>A0ABW5RCS4</accession>
<evidence type="ECO:0000256" key="1">
    <source>
        <dbReference type="ARBA" id="ARBA00022485"/>
    </source>
</evidence>
<comment type="caution">
    <text evidence="16">The sequence shown here is derived from an EMBL/GenBank/DDBJ whole genome shotgun (WGS) entry which is preliminary data.</text>
</comment>
<gene>
    <name evidence="14 16" type="primary">addB</name>
    <name evidence="16" type="ORF">ACFSUC_12645</name>
</gene>
<dbReference type="RefSeq" id="WP_379929977.1">
    <property type="nucleotide sequence ID" value="NZ_JBHUMM010000037.1"/>
</dbReference>
<dbReference type="Gene3D" id="3.40.50.300">
    <property type="entry name" value="P-loop containing nucleotide triphosphate hydrolases"/>
    <property type="match status" value="4"/>
</dbReference>